<dbReference type="InterPro" id="IPR040258">
    <property type="entry name" value="Spt16"/>
</dbReference>
<organism evidence="3 4">
    <name type="scientific">Cuscuta campestris</name>
    <dbReference type="NCBI Taxonomy" id="132261"/>
    <lineage>
        <taxon>Eukaryota</taxon>
        <taxon>Viridiplantae</taxon>
        <taxon>Streptophyta</taxon>
        <taxon>Embryophyta</taxon>
        <taxon>Tracheophyta</taxon>
        <taxon>Spermatophyta</taxon>
        <taxon>Magnoliopsida</taxon>
        <taxon>eudicotyledons</taxon>
        <taxon>Gunneridae</taxon>
        <taxon>Pentapetalae</taxon>
        <taxon>asterids</taxon>
        <taxon>lamiids</taxon>
        <taxon>Solanales</taxon>
        <taxon>Convolvulaceae</taxon>
        <taxon>Cuscuteae</taxon>
        <taxon>Cuscuta</taxon>
        <taxon>Cuscuta subgen. Grammica</taxon>
        <taxon>Cuscuta sect. Cleistogrammica</taxon>
    </lineage>
</organism>
<dbReference type="InterPro" id="IPR000994">
    <property type="entry name" value="Pept_M24"/>
</dbReference>
<feature type="domain" description="FACT complex subunit SPT16 N-terminal lobe" evidence="2">
    <location>
        <begin position="72"/>
        <end position="234"/>
    </location>
</feature>
<dbReference type="SMART" id="SM01285">
    <property type="entry name" value="FACT-Spt16_Nlob"/>
    <property type="match status" value="1"/>
</dbReference>
<keyword evidence="4" id="KW-1185">Reference proteome</keyword>
<dbReference type="PANTHER" id="PTHR13980:SF15">
    <property type="entry name" value="FACT COMPLEX SUBUNIT SPT16"/>
    <property type="match status" value="1"/>
</dbReference>
<dbReference type="EMBL" id="OOIL02001890">
    <property type="protein sequence ID" value="VFQ78991.1"/>
    <property type="molecule type" value="Genomic_DNA"/>
</dbReference>
<name>A0A484LR96_9ASTE</name>
<comment type="subunit">
    <text evidence="1">Component of the FACT complex.</text>
</comment>
<dbReference type="GO" id="GO:0035101">
    <property type="term" value="C:FACT complex"/>
    <property type="evidence" value="ECO:0007669"/>
    <property type="project" value="UniProtKB-UniRule"/>
</dbReference>
<dbReference type="GO" id="GO:0006281">
    <property type="term" value="P:DNA repair"/>
    <property type="evidence" value="ECO:0007669"/>
    <property type="project" value="UniProtKB-UniRule"/>
</dbReference>
<comment type="similarity">
    <text evidence="1">Belongs to the peptidase M24 family. SPT16 subfamily.</text>
</comment>
<dbReference type="Pfam" id="PF00557">
    <property type="entry name" value="Peptidase_M24"/>
    <property type="match status" value="1"/>
</dbReference>
<dbReference type="InterPro" id="IPR029149">
    <property type="entry name" value="Creatin/AminoP/Spt16_N"/>
</dbReference>
<keyword evidence="1" id="KW-0158">Chromosome</keyword>
<keyword evidence="1" id="KW-0805">Transcription regulation</keyword>
<dbReference type="FunFam" id="3.40.350.10:FF:000006">
    <property type="entry name" value="FACT complex subunit SPT16"/>
    <property type="match status" value="1"/>
</dbReference>
<dbReference type="PANTHER" id="PTHR13980">
    <property type="entry name" value="CDC68 RELATED"/>
    <property type="match status" value="1"/>
</dbReference>
<keyword evidence="1" id="KW-0235">DNA replication</keyword>
<dbReference type="AlphaFoldDB" id="A0A484LR96"/>
<dbReference type="SUPFAM" id="SSF55920">
    <property type="entry name" value="Creatinase/aminopeptidase"/>
    <property type="match status" value="1"/>
</dbReference>
<reference evidence="3 4" key="1">
    <citation type="submission" date="2018-04" db="EMBL/GenBank/DDBJ databases">
        <authorList>
            <person name="Vogel A."/>
        </authorList>
    </citation>
    <scope>NUCLEOTIDE SEQUENCE [LARGE SCALE GENOMIC DNA]</scope>
</reference>
<evidence type="ECO:0000259" key="2">
    <source>
        <dbReference type="SMART" id="SM01285"/>
    </source>
</evidence>
<evidence type="ECO:0000313" key="3">
    <source>
        <dbReference type="EMBL" id="VFQ78991.1"/>
    </source>
</evidence>
<proteinExistence type="inferred from homology"/>
<dbReference type="InterPro" id="IPR029148">
    <property type="entry name" value="FACT-SPT16_Nlobe"/>
</dbReference>
<sequence>MAMSLKQTPPASEWYREICENREIDREGSCRPPPPRFVSVSTRGCSYPFSLVRSEQHCGNGPPAIGRSDCKIDLYNCSRRLQALYAHWNEYREIFWGCSNVLAIATPPPTYDFRYLKSSAMNIWLFGYEFPQTIMVFGEKQIHFLCSQMKASLLEAVTKTVQDVVGADIVVHVKSKGEDGSTQMDAIFNSIRTQLKSPVVGYIAKEAPEGKLLEMWAHKLKNSGLPRGDITHGISDILALKDRMEIMNVRKAAYLSASTLEYCVVPKLLRIIDEEKRATHSSLSKMTEKAVLEGKGVRFIYLPVCQNGGKKATHSSFSDEREQSLLRLEKIDICYAPIFQSGGKFDLRPGAISNDETLYYDSGSAIVCAVGSQYNSYCSNVARTFLIDPTPT</sequence>
<dbReference type="Pfam" id="PF14826">
    <property type="entry name" value="FACT-Spt16_Nlob"/>
    <property type="match status" value="1"/>
</dbReference>
<keyword evidence="1" id="KW-0234">DNA repair</keyword>
<keyword evidence="1" id="KW-0227">DNA damage</keyword>
<dbReference type="GO" id="GO:0031491">
    <property type="term" value="F:nucleosome binding"/>
    <property type="evidence" value="ECO:0007669"/>
    <property type="project" value="TreeGrafter"/>
</dbReference>
<accession>A0A484LR96</accession>
<gene>
    <name evidence="3" type="ORF">CCAM_LOCUS20767</name>
</gene>
<dbReference type="Proteomes" id="UP000595140">
    <property type="component" value="Unassembled WGS sequence"/>
</dbReference>
<keyword evidence="1" id="KW-0804">Transcription</keyword>
<evidence type="ECO:0000313" key="4">
    <source>
        <dbReference type="Proteomes" id="UP000595140"/>
    </source>
</evidence>
<dbReference type="GO" id="GO:0006368">
    <property type="term" value="P:transcription elongation by RNA polymerase II"/>
    <property type="evidence" value="ECO:0007669"/>
    <property type="project" value="TreeGrafter"/>
</dbReference>
<evidence type="ECO:0000256" key="1">
    <source>
        <dbReference type="RuleBase" id="RU367052"/>
    </source>
</evidence>
<comment type="function">
    <text evidence="1">Component of the FACT complex, a general chromatin factor that acts to reorganize nucleosomes. The FACT complex is involved in multiple processes that require DNA as a template such as mRNA elongation, DNA replication and DNA repair. During transcription elongation the FACT complex acts as a histone chaperone that both destabilizes and restores nucleosomal structure. It facilitates the passage of RNA polymerase II and transcription by promoting the dissociation of one histone H2A-H2B dimer from the nucleosome, then subsequently promotes the reestablishment of the nucleosome following the passage of RNA polymerase II.</text>
</comment>
<dbReference type="OrthoDB" id="10251642at2759"/>
<dbReference type="Gene3D" id="3.90.230.10">
    <property type="entry name" value="Creatinase/methionine aminopeptidase superfamily"/>
    <property type="match status" value="1"/>
</dbReference>
<protein>
    <recommendedName>
        <fullName evidence="1">FACT complex subunit</fullName>
    </recommendedName>
</protein>
<keyword evidence="1" id="KW-0539">Nucleus</keyword>
<dbReference type="InterPro" id="IPR036005">
    <property type="entry name" value="Creatinase/aminopeptidase-like"/>
</dbReference>
<dbReference type="GO" id="GO:0006260">
    <property type="term" value="P:DNA replication"/>
    <property type="evidence" value="ECO:0007669"/>
    <property type="project" value="UniProtKB-KW"/>
</dbReference>
<comment type="subcellular location">
    <subcellularLocation>
        <location evidence="1">Nucleus</location>
    </subcellularLocation>
    <subcellularLocation>
        <location evidence="1">Chromosome</location>
    </subcellularLocation>
</comment>
<dbReference type="Gene3D" id="3.40.350.10">
    <property type="entry name" value="Creatinase/prolidase N-terminal domain"/>
    <property type="match status" value="1"/>
</dbReference>